<evidence type="ECO:0000313" key="1">
    <source>
        <dbReference type="EMBL" id="CDO59315.1"/>
    </source>
</evidence>
<dbReference type="EMBL" id="HG966617">
    <property type="protein sequence ID" value="CDO59315.1"/>
    <property type="molecule type" value="Genomic_DNA"/>
</dbReference>
<keyword evidence="2" id="KW-1185">Reference proteome</keyword>
<dbReference type="Pfam" id="PF05711">
    <property type="entry name" value="TylF"/>
    <property type="match status" value="1"/>
</dbReference>
<dbReference type="InterPro" id="IPR008884">
    <property type="entry name" value="TylF_MeTrfase"/>
</dbReference>
<dbReference type="InterPro" id="IPR029063">
    <property type="entry name" value="SAM-dependent_MTases_sf"/>
</dbReference>
<dbReference type="HOGENOM" id="CLU_091691_0_0_5"/>
<protein>
    <submittedName>
        <fullName evidence="1">Weak similarity to known protein</fullName>
    </submittedName>
</protein>
<name>X5MLA0_9HYPH</name>
<dbReference type="RefSeq" id="WP_043950004.1">
    <property type="nucleotide sequence ID" value="NZ_HG966617.1"/>
</dbReference>
<reference evidence="1 2" key="1">
    <citation type="journal article" date="2014" name="Front. Genet.">
        <title>Genome and metabolic network of "Candidatus Phaeomarinobacter ectocarpi" Ec32, a new candidate genus of Alphaproteobacteria frequently associated with brown algae.</title>
        <authorList>
            <person name="Dittami S.M."/>
            <person name="Barbeyron T."/>
            <person name="Boyen C."/>
            <person name="Cambefort J."/>
            <person name="Collet G."/>
            <person name="Delage L."/>
            <person name="Gobet A."/>
            <person name="Groisillier A."/>
            <person name="Leblanc C."/>
            <person name="Michel G."/>
            <person name="Scornet D."/>
            <person name="Siegel A."/>
            <person name="Tapia J.E."/>
            <person name="Tonon T."/>
        </authorList>
    </citation>
    <scope>NUCLEOTIDE SEQUENCE [LARGE SCALE GENOMIC DNA]</scope>
    <source>
        <strain evidence="1 2">Ec32</strain>
    </source>
</reference>
<dbReference type="STRING" id="1458461.BN1012_Phect1101"/>
<evidence type="ECO:0000313" key="2">
    <source>
        <dbReference type="Proteomes" id="UP000032160"/>
    </source>
</evidence>
<dbReference type="PANTHER" id="PTHR40036">
    <property type="entry name" value="MACROCIN O-METHYLTRANSFERASE"/>
    <property type="match status" value="1"/>
</dbReference>
<dbReference type="Proteomes" id="UP000032160">
    <property type="component" value="Chromosome I"/>
</dbReference>
<organism evidence="1 2">
    <name type="scientific">Candidatus Phaeomarinibacter ectocarpi</name>
    <dbReference type="NCBI Taxonomy" id="1458461"/>
    <lineage>
        <taxon>Bacteria</taxon>
        <taxon>Pseudomonadati</taxon>
        <taxon>Pseudomonadota</taxon>
        <taxon>Alphaproteobacteria</taxon>
        <taxon>Hyphomicrobiales</taxon>
        <taxon>Parvibaculaceae</taxon>
        <taxon>Candidatus Phaeomarinibacter</taxon>
    </lineage>
</organism>
<dbReference type="AlphaFoldDB" id="X5MLA0"/>
<gene>
    <name evidence="1" type="ORF">BN1012_Phect1101</name>
</gene>
<sequence>MSDKKTTPPVAIEPSLDEPWVNLGNADSHKDWGRDEEIQYNQTNRQTEKAHFYRKTFDFLTDNRVHGDYHEFGCHRCRTFRMALTEARRHNLDNMQFHAFDSFEGLPDPTTDTSVEIWKKGVLTTTEEQFMGMVKDHGMYVDNVSTIKGYYDDSLTKDLQKQYLDSGRKISLVNIDCDLYESAVPVFNFIEPLLQEGTVIYMDDMFAGYKGSPKKGVAKAFLEWQERSRWKIVRHMDISWWGRSYIVYLDKTGVDGVI</sequence>
<accession>X5MLA0</accession>
<dbReference type="OrthoDB" id="9811332at2"/>
<dbReference type="KEGG" id="pect:BN1012_Phect1101"/>
<proteinExistence type="predicted"/>
<dbReference type="PANTHER" id="PTHR40036:SF1">
    <property type="entry name" value="MACROCIN O-METHYLTRANSFERASE"/>
    <property type="match status" value="1"/>
</dbReference>
<dbReference type="Gene3D" id="3.40.50.150">
    <property type="entry name" value="Vaccinia Virus protein VP39"/>
    <property type="match status" value="1"/>
</dbReference>